<protein>
    <recommendedName>
        <fullName evidence="3">F-box associated domain-containing protein</fullName>
    </recommendedName>
</protein>
<comment type="caution">
    <text evidence="1">The sequence shown here is derived from an EMBL/GenBank/DDBJ whole genome shotgun (WGS) entry which is preliminary data.</text>
</comment>
<evidence type="ECO:0000313" key="1">
    <source>
        <dbReference type="EMBL" id="PIC42453.1"/>
    </source>
</evidence>
<dbReference type="Proteomes" id="UP000230233">
    <property type="component" value="Chromosome III"/>
</dbReference>
<name>A0A2G5USL8_9PELO</name>
<reference evidence="2" key="1">
    <citation type="submission" date="2017-10" db="EMBL/GenBank/DDBJ databases">
        <title>Rapid genome shrinkage in a self-fertile nematode reveals novel sperm competition proteins.</title>
        <authorList>
            <person name="Yin D."/>
            <person name="Schwarz E.M."/>
            <person name="Thomas C.G."/>
            <person name="Felde R.L."/>
            <person name="Korf I.F."/>
            <person name="Cutter A.D."/>
            <person name="Schartner C.M."/>
            <person name="Ralston E.J."/>
            <person name="Meyer B.J."/>
            <person name="Haag E.S."/>
        </authorList>
    </citation>
    <scope>NUCLEOTIDE SEQUENCE [LARGE SCALE GENOMIC DNA]</scope>
    <source>
        <strain evidence="2">JU1422</strain>
    </source>
</reference>
<dbReference type="PANTHER" id="PTHR21503">
    <property type="entry name" value="F-BOX-CONTAINING HYPOTHETICAL PROTEIN C.ELEGANS"/>
    <property type="match status" value="1"/>
</dbReference>
<sequence length="318" mass="37115">MKKLMKLSQVPRFKNINRVVYDNYLFKNDNRAIVVPFKPKSDGIKDAENGYFKLNVSGKNTDFRLPDKGDFPAACFDKSDQESVLESIHYYLLDFFGGDSVDYQLSTIYDKQYSIPQLPHLSVCLTVNPWADMRRFEDVLSSTPVLKHIKMSVGGARELVIRESKFYQAESIRISQTSSAFPAVLRHFQGRQALLSIRKWEDLDFIEFVKRWKSGEAFRKLEYMIIRIKSSFREPQDRILNAIGVKYIEATKQPPTHTLPKVYNDCKPYTDPIISHAYVVRETDNRVASVSIQRNIISDYVWFGVWNKTEEEFLRFMD</sequence>
<dbReference type="PANTHER" id="PTHR21503:SF8">
    <property type="entry name" value="F-BOX ASSOCIATED DOMAIN-CONTAINING PROTEIN-RELATED"/>
    <property type="match status" value="1"/>
</dbReference>
<gene>
    <name evidence="1" type="primary">Cnig_chr_III.g9529</name>
    <name evidence="1" type="ORF">B9Z55_009529</name>
</gene>
<dbReference type="EMBL" id="PDUG01000003">
    <property type="protein sequence ID" value="PIC42453.1"/>
    <property type="molecule type" value="Genomic_DNA"/>
</dbReference>
<dbReference type="AlphaFoldDB" id="A0A2G5USL8"/>
<keyword evidence="2" id="KW-1185">Reference proteome</keyword>
<organism evidence="1 2">
    <name type="scientific">Caenorhabditis nigoni</name>
    <dbReference type="NCBI Taxonomy" id="1611254"/>
    <lineage>
        <taxon>Eukaryota</taxon>
        <taxon>Metazoa</taxon>
        <taxon>Ecdysozoa</taxon>
        <taxon>Nematoda</taxon>
        <taxon>Chromadorea</taxon>
        <taxon>Rhabditida</taxon>
        <taxon>Rhabditina</taxon>
        <taxon>Rhabditomorpha</taxon>
        <taxon>Rhabditoidea</taxon>
        <taxon>Rhabditidae</taxon>
        <taxon>Peloderinae</taxon>
        <taxon>Caenorhabditis</taxon>
    </lineage>
</organism>
<evidence type="ECO:0000313" key="2">
    <source>
        <dbReference type="Proteomes" id="UP000230233"/>
    </source>
</evidence>
<evidence type="ECO:0008006" key="3">
    <source>
        <dbReference type="Google" id="ProtNLM"/>
    </source>
</evidence>
<accession>A0A2G5USL8</accession>
<proteinExistence type="predicted"/>